<evidence type="ECO:0000256" key="6">
    <source>
        <dbReference type="SAM" id="Phobius"/>
    </source>
</evidence>
<dbReference type="Proteomes" id="UP000694406">
    <property type="component" value="Unplaced"/>
</dbReference>
<accession>A0A8C5SKQ2</accession>
<feature type="domain" description="C-type lectin" evidence="7">
    <location>
        <begin position="102"/>
        <end position="204"/>
    </location>
</feature>
<evidence type="ECO:0000256" key="1">
    <source>
        <dbReference type="ARBA" id="ARBA00004401"/>
    </source>
</evidence>
<dbReference type="SUPFAM" id="SSF56436">
    <property type="entry name" value="C-type lectin-like"/>
    <property type="match status" value="1"/>
</dbReference>
<keyword evidence="9" id="KW-1185">Reference proteome</keyword>
<dbReference type="AlphaFoldDB" id="A0A8C5SKQ2"/>
<dbReference type="CDD" id="cd03593">
    <property type="entry name" value="CLECT_NK_receptors_like"/>
    <property type="match status" value="1"/>
</dbReference>
<keyword evidence="6" id="KW-0812">Transmembrane</keyword>
<evidence type="ECO:0000256" key="3">
    <source>
        <dbReference type="ARBA" id="ARBA00006250"/>
    </source>
</evidence>
<comment type="subcellular location">
    <subcellularLocation>
        <location evidence="1">Cell membrane</location>
        <topology evidence="1">Single-pass type II membrane protein</topology>
    </subcellularLocation>
    <subcellularLocation>
        <location evidence="2">Secreted</location>
    </subcellularLocation>
</comment>
<dbReference type="Gene3D" id="3.10.100.10">
    <property type="entry name" value="Mannose-Binding Protein A, subunit A"/>
    <property type="match status" value="1"/>
</dbReference>
<dbReference type="InterPro" id="IPR033992">
    <property type="entry name" value="NKR-like_CTLD"/>
</dbReference>
<evidence type="ECO:0000256" key="5">
    <source>
        <dbReference type="ARBA" id="ARBA00022734"/>
    </source>
</evidence>
<dbReference type="Pfam" id="PF00059">
    <property type="entry name" value="Lectin_C"/>
    <property type="match status" value="1"/>
</dbReference>
<keyword evidence="4" id="KW-0964">Secreted</keyword>
<keyword evidence="6" id="KW-0472">Membrane</keyword>
<proteinExistence type="inferred from homology"/>
<dbReference type="GO" id="GO:0030246">
    <property type="term" value="F:carbohydrate binding"/>
    <property type="evidence" value="ECO:0007669"/>
    <property type="project" value="UniProtKB-KW"/>
</dbReference>
<dbReference type="PANTHER" id="PTHR45710:SF8">
    <property type="entry name" value="RERATING FAMILY MEMBER 4"/>
    <property type="match status" value="1"/>
</dbReference>
<evidence type="ECO:0000256" key="2">
    <source>
        <dbReference type="ARBA" id="ARBA00004613"/>
    </source>
</evidence>
<organism evidence="8 9">
    <name type="scientific">Laticauda laticaudata</name>
    <name type="common">Blue-ringed sea krait</name>
    <name type="synonym">Blue-lipped sea krait</name>
    <dbReference type="NCBI Taxonomy" id="8630"/>
    <lineage>
        <taxon>Eukaryota</taxon>
        <taxon>Metazoa</taxon>
        <taxon>Chordata</taxon>
        <taxon>Craniata</taxon>
        <taxon>Vertebrata</taxon>
        <taxon>Euteleostomi</taxon>
        <taxon>Lepidosauria</taxon>
        <taxon>Squamata</taxon>
        <taxon>Bifurcata</taxon>
        <taxon>Unidentata</taxon>
        <taxon>Episquamata</taxon>
        <taxon>Toxicofera</taxon>
        <taxon>Serpentes</taxon>
        <taxon>Colubroidea</taxon>
        <taxon>Elapidae</taxon>
        <taxon>Laticaudinae</taxon>
        <taxon>Laticauda</taxon>
    </lineage>
</organism>
<name>A0A8C5SKQ2_LATLA</name>
<comment type="similarity">
    <text evidence="3">Belongs to the true venom lectin family.</text>
</comment>
<dbReference type="InterPro" id="IPR050828">
    <property type="entry name" value="C-type_lectin/matrix_domain"/>
</dbReference>
<evidence type="ECO:0000256" key="4">
    <source>
        <dbReference type="ARBA" id="ARBA00022525"/>
    </source>
</evidence>
<dbReference type="GO" id="GO:0005576">
    <property type="term" value="C:extracellular region"/>
    <property type="evidence" value="ECO:0007669"/>
    <property type="project" value="UniProtKB-SubCell"/>
</dbReference>
<reference evidence="8" key="2">
    <citation type="submission" date="2025-09" db="UniProtKB">
        <authorList>
            <consortium name="Ensembl"/>
        </authorList>
    </citation>
    <scope>IDENTIFICATION</scope>
</reference>
<evidence type="ECO:0000313" key="9">
    <source>
        <dbReference type="Proteomes" id="UP000694406"/>
    </source>
</evidence>
<reference evidence="8" key="1">
    <citation type="submission" date="2025-08" db="UniProtKB">
        <authorList>
            <consortium name="Ensembl"/>
        </authorList>
    </citation>
    <scope>IDENTIFICATION</scope>
</reference>
<protein>
    <recommendedName>
        <fullName evidence="7">C-type lectin domain-containing protein</fullName>
    </recommendedName>
</protein>
<dbReference type="GeneTree" id="ENSGT00940000154558"/>
<dbReference type="InterPro" id="IPR016186">
    <property type="entry name" value="C-type_lectin-like/link_sf"/>
</dbReference>
<dbReference type="PROSITE" id="PS50041">
    <property type="entry name" value="C_TYPE_LECTIN_2"/>
    <property type="match status" value="1"/>
</dbReference>
<evidence type="ECO:0000313" key="8">
    <source>
        <dbReference type="Ensembl" id="ENSLLTP00000017944.1"/>
    </source>
</evidence>
<dbReference type="GO" id="GO:0005886">
    <property type="term" value="C:plasma membrane"/>
    <property type="evidence" value="ECO:0007669"/>
    <property type="project" value="UniProtKB-SubCell"/>
</dbReference>
<evidence type="ECO:0000259" key="7">
    <source>
        <dbReference type="PROSITE" id="PS50041"/>
    </source>
</evidence>
<dbReference type="InterPro" id="IPR016187">
    <property type="entry name" value="CTDL_fold"/>
</dbReference>
<keyword evidence="6" id="KW-1133">Transmembrane helix</keyword>
<dbReference type="InterPro" id="IPR001304">
    <property type="entry name" value="C-type_lectin-like"/>
</dbReference>
<sequence length="211" mass="24020">MPFPLTGESSRGSSCDSFAASSSAETLRKTASDQTFKWTCNKCRNVKIVSVISHVIFIILILIICLLYYQERSMPSNHQKDVIKYPSVMCPPVICPSDWIGHEGHCYKLSTEEKNWEDSQNFCILHNASLAKITDEEMDFVMMLIRNHVFWIGLKREPNQSWKWLDGANATLKVRGKGEDCAFLHDDATASAGRCSNEHHYICKKNVLKRS</sequence>
<dbReference type="Ensembl" id="ENSLLTT00000018612.1">
    <property type="protein sequence ID" value="ENSLLTP00000017944.1"/>
    <property type="gene ID" value="ENSLLTG00000013609.1"/>
</dbReference>
<keyword evidence="5" id="KW-0430">Lectin</keyword>
<dbReference type="PANTHER" id="PTHR45710">
    <property type="entry name" value="C-TYPE LECTIN DOMAIN-CONTAINING PROTEIN 180"/>
    <property type="match status" value="1"/>
</dbReference>
<dbReference type="SMART" id="SM00034">
    <property type="entry name" value="CLECT"/>
    <property type="match status" value="1"/>
</dbReference>
<feature type="transmembrane region" description="Helical" evidence="6">
    <location>
        <begin position="48"/>
        <end position="69"/>
    </location>
</feature>